<dbReference type="RefSeq" id="WP_273381239.1">
    <property type="nucleotide sequence ID" value="NZ_PIUK01000263.1"/>
</dbReference>
<dbReference type="Pfam" id="PF03819">
    <property type="entry name" value="MazG"/>
    <property type="match status" value="1"/>
</dbReference>
<feature type="domain" description="NTP pyrophosphohydrolase MazG-like" evidence="1">
    <location>
        <begin position="31"/>
        <end position="83"/>
    </location>
</feature>
<comment type="caution">
    <text evidence="2">The sequence shown here is derived from an EMBL/GenBank/DDBJ whole genome shotgun (WGS) entry which is preliminary data.</text>
</comment>
<sequence length="91" mass="9709">MMLTDLQQATASLADRAWPEDRGNPHLADCLIARLAEETGELAQTVRLLAGPRPGRPGEAAATQAEIEDELGDCLFLLARIALATRADRAG</sequence>
<dbReference type="AlphaFoldDB" id="A0A953LJ17"/>
<dbReference type="EMBL" id="PIUK01000263">
    <property type="protein sequence ID" value="MBY6277851.1"/>
    <property type="molecule type" value="Genomic_DNA"/>
</dbReference>
<name>A0A953LJ17_SYMTR</name>
<dbReference type="Proteomes" id="UP000732377">
    <property type="component" value="Unassembled WGS sequence"/>
</dbReference>
<gene>
    <name evidence="2" type="ORF">CWE10_16980</name>
</gene>
<reference evidence="2" key="1">
    <citation type="submission" date="2017-11" db="EMBL/GenBank/DDBJ databases">
        <title>Three new genomes from thermophilic consortium.</title>
        <authorList>
            <person name="Quaggio R."/>
            <person name="Amgarten D."/>
            <person name="Setubal J.C."/>
        </authorList>
    </citation>
    <scope>NUCLEOTIDE SEQUENCE</scope>
    <source>
        <strain evidence="2">ZCTH01-B2</strain>
    </source>
</reference>
<accession>A0A953LJ17</accession>
<protein>
    <recommendedName>
        <fullName evidence="1">NTP pyrophosphohydrolase MazG-like domain-containing protein</fullName>
    </recommendedName>
</protein>
<evidence type="ECO:0000313" key="2">
    <source>
        <dbReference type="EMBL" id="MBY6277851.1"/>
    </source>
</evidence>
<dbReference type="Gene3D" id="1.10.287.1080">
    <property type="entry name" value="MazG-like"/>
    <property type="match status" value="1"/>
</dbReference>
<dbReference type="InterPro" id="IPR004518">
    <property type="entry name" value="MazG-like_dom"/>
</dbReference>
<dbReference type="SUPFAM" id="SSF101386">
    <property type="entry name" value="all-alpha NTP pyrophosphatases"/>
    <property type="match status" value="1"/>
</dbReference>
<evidence type="ECO:0000259" key="1">
    <source>
        <dbReference type="Pfam" id="PF03819"/>
    </source>
</evidence>
<proteinExistence type="predicted"/>
<evidence type="ECO:0000313" key="3">
    <source>
        <dbReference type="Proteomes" id="UP000732377"/>
    </source>
</evidence>
<organism evidence="2 3">
    <name type="scientific">Symbiobacterium thermophilum</name>
    <dbReference type="NCBI Taxonomy" id="2734"/>
    <lineage>
        <taxon>Bacteria</taxon>
        <taxon>Bacillati</taxon>
        <taxon>Bacillota</taxon>
        <taxon>Clostridia</taxon>
        <taxon>Eubacteriales</taxon>
        <taxon>Symbiobacteriaceae</taxon>
        <taxon>Symbiobacterium</taxon>
    </lineage>
</organism>